<organism evidence="14 15">
    <name type="scientific">Nostoc cycadae WK-1</name>
    <dbReference type="NCBI Taxonomy" id="1861711"/>
    <lineage>
        <taxon>Bacteria</taxon>
        <taxon>Bacillati</taxon>
        <taxon>Cyanobacteriota</taxon>
        <taxon>Cyanophyceae</taxon>
        <taxon>Nostocales</taxon>
        <taxon>Nostocaceae</taxon>
        <taxon>Nostoc</taxon>
    </lineage>
</organism>
<dbReference type="NCBIfam" id="TIGR00797">
    <property type="entry name" value="matE"/>
    <property type="match status" value="1"/>
</dbReference>
<evidence type="ECO:0000313" key="14">
    <source>
        <dbReference type="EMBL" id="GBE92623.1"/>
    </source>
</evidence>
<evidence type="ECO:0000256" key="1">
    <source>
        <dbReference type="ARBA" id="ARBA00003408"/>
    </source>
</evidence>
<name>A0A2H6LHG4_9NOSO</name>
<dbReference type="Pfam" id="PF01554">
    <property type="entry name" value="MatE"/>
    <property type="match status" value="2"/>
</dbReference>
<dbReference type="RefSeq" id="WP_245894889.1">
    <property type="nucleotide sequence ID" value="NZ_DF978427.1"/>
</dbReference>
<dbReference type="InterPro" id="IPR002528">
    <property type="entry name" value="MATE_fam"/>
</dbReference>
<evidence type="ECO:0000256" key="10">
    <source>
        <dbReference type="ARBA" id="ARBA00023065"/>
    </source>
</evidence>
<feature type="transmembrane region" description="Helical" evidence="13">
    <location>
        <begin position="404"/>
        <end position="426"/>
    </location>
</feature>
<evidence type="ECO:0000256" key="2">
    <source>
        <dbReference type="ARBA" id="ARBA00004651"/>
    </source>
</evidence>
<keyword evidence="11 13" id="KW-0472">Membrane</keyword>
<accession>A0A2H6LHG4</accession>
<comment type="function">
    <text evidence="1">Multidrug efflux pump.</text>
</comment>
<evidence type="ECO:0000256" key="12">
    <source>
        <dbReference type="ARBA" id="ARBA00031636"/>
    </source>
</evidence>
<evidence type="ECO:0000256" key="7">
    <source>
        <dbReference type="ARBA" id="ARBA00022475"/>
    </source>
</evidence>
<protein>
    <recommendedName>
        <fullName evidence="4">Probable multidrug resistance protein NorM</fullName>
    </recommendedName>
    <alternativeName>
        <fullName evidence="12">Multidrug-efflux transporter</fullName>
    </alternativeName>
</protein>
<dbReference type="EMBL" id="BDGE01000039">
    <property type="protein sequence ID" value="GBE92623.1"/>
    <property type="molecule type" value="Genomic_DNA"/>
</dbReference>
<dbReference type="GO" id="GO:0042910">
    <property type="term" value="F:xenobiotic transmembrane transporter activity"/>
    <property type="evidence" value="ECO:0007669"/>
    <property type="project" value="InterPro"/>
</dbReference>
<evidence type="ECO:0000313" key="15">
    <source>
        <dbReference type="Proteomes" id="UP000236527"/>
    </source>
</evidence>
<evidence type="ECO:0000256" key="4">
    <source>
        <dbReference type="ARBA" id="ARBA00020268"/>
    </source>
</evidence>
<dbReference type="Proteomes" id="UP000236527">
    <property type="component" value="Unassembled WGS sequence"/>
</dbReference>
<feature type="transmembrane region" description="Helical" evidence="13">
    <location>
        <begin position="99"/>
        <end position="123"/>
    </location>
</feature>
<dbReference type="GO" id="GO:0005886">
    <property type="term" value="C:plasma membrane"/>
    <property type="evidence" value="ECO:0007669"/>
    <property type="project" value="UniProtKB-SubCell"/>
</dbReference>
<keyword evidence="15" id="KW-1185">Reference proteome</keyword>
<keyword evidence="8 13" id="KW-0812">Transmembrane</keyword>
<feature type="transmembrane region" description="Helical" evidence="13">
    <location>
        <begin position="324"/>
        <end position="346"/>
    </location>
</feature>
<dbReference type="PANTHER" id="PTHR43298">
    <property type="entry name" value="MULTIDRUG RESISTANCE PROTEIN NORM-RELATED"/>
    <property type="match status" value="1"/>
</dbReference>
<keyword evidence="10" id="KW-0406">Ion transport</keyword>
<feature type="transmembrane region" description="Helical" evidence="13">
    <location>
        <begin position="196"/>
        <end position="219"/>
    </location>
</feature>
<comment type="caution">
    <text evidence="14">The sequence shown here is derived from an EMBL/GenBank/DDBJ whole genome shotgun (WGS) entry which is preliminary data.</text>
</comment>
<keyword evidence="5" id="KW-0813">Transport</keyword>
<feature type="transmembrane region" description="Helical" evidence="13">
    <location>
        <begin position="294"/>
        <end position="312"/>
    </location>
</feature>
<gene>
    <name evidence="14" type="ORF">NCWK1_2379</name>
</gene>
<evidence type="ECO:0000256" key="9">
    <source>
        <dbReference type="ARBA" id="ARBA00022989"/>
    </source>
</evidence>
<dbReference type="AlphaFoldDB" id="A0A2H6LHG4"/>
<proteinExistence type="inferred from homology"/>
<dbReference type="PANTHER" id="PTHR43298:SF2">
    <property type="entry name" value="FMN_FAD EXPORTER YEEO-RELATED"/>
    <property type="match status" value="1"/>
</dbReference>
<dbReference type="CDD" id="cd13131">
    <property type="entry name" value="MATE_NorM_like"/>
    <property type="match status" value="1"/>
</dbReference>
<evidence type="ECO:0000256" key="3">
    <source>
        <dbReference type="ARBA" id="ARBA00010199"/>
    </source>
</evidence>
<keyword evidence="6" id="KW-0050">Antiport</keyword>
<comment type="subcellular location">
    <subcellularLocation>
        <location evidence="2">Cell membrane</location>
        <topology evidence="2">Multi-pass membrane protein</topology>
    </subcellularLocation>
</comment>
<feature type="transmembrane region" description="Helical" evidence="13">
    <location>
        <begin position="366"/>
        <end position="383"/>
    </location>
</feature>
<feature type="transmembrane region" description="Helical" evidence="13">
    <location>
        <begin position="252"/>
        <end position="274"/>
    </location>
</feature>
<evidence type="ECO:0000256" key="11">
    <source>
        <dbReference type="ARBA" id="ARBA00023136"/>
    </source>
</evidence>
<sequence>MMNDKTSGSRLISEVKQCLLLAVPLAAAQVAQSATGFVDTVMMGWLGSQTIASGGLGASIFIFFLMITTGMITAVSPLAAEAYGAGKLEEVGKIVRQGLLISLLLGIPITVLLWHGSTLLMLLGQNADTAALAQTYLRAIAWGFIPGLGFAVLKSFLSALSQPQLVMVTVVLGTLLNITANYVLMFGKLGLPALGLAGIGWASTLSLWSMFIALTIYILSQRRFAVYQIFQFSANSSFQQQNRHVFWDIFQVGLPISGLIAVEAGLFTVVTFIIGQLGTTALAAHQIALQTASMSFQMVLGISFATTVRVGQLAGEQNLKGVRLAGYVGIALGALSMAIAGLIFWLVPKLVVSLYLDVDNPNNQDVIALAMKLLAVAAIFQIVDGIQVTAAGALRGLKDTRIPMLIGVFAYWCVGLLTGYALEIWFGLGALGLWWGLAIGLASAAIVLSWRFNILSSRLRKGVVSR</sequence>
<dbReference type="GO" id="GO:0015297">
    <property type="term" value="F:antiporter activity"/>
    <property type="evidence" value="ECO:0007669"/>
    <property type="project" value="UniProtKB-KW"/>
</dbReference>
<evidence type="ECO:0000256" key="13">
    <source>
        <dbReference type="SAM" id="Phobius"/>
    </source>
</evidence>
<feature type="transmembrane region" description="Helical" evidence="13">
    <location>
        <begin position="432"/>
        <end position="452"/>
    </location>
</feature>
<reference evidence="15" key="1">
    <citation type="journal article" date="2018" name="Genome Announc.">
        <title>Draft Genome Sequence of the Nitrogen-Fixing and Hormogonia-Inducing Cyanobacterium Nostoc cycadae Strain WK-1, Isolated from the Coralloid Roots of Cycas revoluta.</title>
        <authorList>
            <person name="Kanesaki Y."/>
            <person name="Hirose M."/>
            <person name="Hirose Y."/>
            <person name="Fujisawa T."/>
            <person name="Nakamura Y."/>
            <person name="Watanabe S."/>
            <person name="Matsunaga S."/>
            <person name="Uchida H."/>
            <person name="Murakami A."/>
        </authorList>
    </citation>
    <scope>NUCLEOTIDE SEQUENCE [LARGE SCALE GENOMIC DNA]</scope>
    <source>
        <strain evidence="15">WK-1</strain>
    </source>
</reference>
<dbReference type="InterPro" id="IPR048279">
    <property type="entry name" value="MdtK-like"/>
</dbReference>
<dbReference type="InterPro" id="IPR050222">
    <property type="entry name" value="MATE_MdtK"/>
</dbReference>
<keyword evidence="9 13" id="KW-1133">Transmembrane helix</keyword>
<evidence type="ECO:0000256" key="6">
    <source>
        <dbReference type="ARBA" id="ARBA00022449"/>
    </source>
</evidence>
<keyword evidence="7" id="KW-1003">Cell membrane</keyword>
<feature type="transmembrane region" description="Helical" evidence="13">
    <location>
        <begin position="165"/>
        <end position="184"/>
    </location>
</feature>
<feature type="transmembrane region" description="Helical" evidence="13">
    <location>
        <begin position="57"/>
        <end position="79"/>
    </location>
</feature>
<comment type="similarity">
    <text evidence="3">Belongs to the multi antimicrobial extrusion (MATE) (TC 2.A.66.1) family.</text>
</comment>
<dbReference type="GO" id="GO:0006811">
    <property type="term" value="P:monoatomic ion transport"/>
    <property type="evidence" value="ECO:0007669"/>
    <property type="project" value="UniProtKB-KW"/>
</dbReference>
<evidence type="ECO:0000256" key="8">
    <source>
        <dbReference type="ARBA" id="ARBA00022692"/>
    </source>
</evidence>
<evidence type="ECO:0000256" key="5">
    <source>
        <dbReference type="ARBA" id="ARBA00022448"/>
    </source>
</evidence>
<dbReference type="PIRSF" id="PIRSF006603">
    <property type="entry name" value="DinF"/>
    <property type="match status" value="1"/>
</dbReference>
<feature type="transmembrane region" description="Helical" evidence="13">
    <location>
        <begin position="135"/>
        <end position="153"/>
    </location>
</feature>